<keyword evidence="3 4" id="KW-0727">SH2 domain</keyword>
<dbReference type="CDD" id="cd09276">
    <property type="entry name" value="Rnase_HI_RT_non_LTR"/>
    <property type="match status" value="1"/>
</dbReference>
<dbReference type="SUPFAM" id="SSF49562">
    <property type="entry name" value="C2 domain (Calcium/lipid-binding domain, CaLB)"/>
    <property type="match status" value="1"/>
</dbReference>
<dbReference type="PANTHER" id="PTHR10194:SF146">
    <property type="entry name" value="RAS GTPASE-ACTIVATING PROTEIN 1"/>
    <property type="match status" value="1"/>
</dbReference>
<dbReference type="PROSITE" id="PS50004">
    <property type="entry name" value="C2"/>
    <property type="match status" value="1"/>
</dbReference>
<dbReference type="Gene3D" id="2.60.40.150">
    <property type="entry name" value="C2 domain"/>
    <property type="match status" value="1"/>
</dbReference>
<organism evidence="12">
    <name type="scientific">Ooceraea biroi</name>
    <name type="common">Clonal raider ant</name>
    <name type="synonym">Cerapachys biroi</name>
    <dbReference type="NCBI Taxonomy" id="2015173"/>
    <lineage>
        <taxon>Eukaryota</taxon>
        <taxon>Metazoa</taxon>
        <taxon>Ecdysozoa</taxon>
        <taxon>Arthropoda</taxon>
        <taxon>Hexapoda</taxon>
        <taxon>Insecta</taxon>
        <taxon>Pterygota</taxon>
        <taxon>Neoptera</taxon>
        <taxon>Endopterygota</taxon>
        <taxon>Hymenoptera</taxon>
        <taxon>Apocrita</taxon>
        <taxon>Aculeata</taxon>
        <taxon>Formicoidea</taxon>
        <taxon>Formicidae</taxon>
        <taxon>Dorylinae</taxon>
        <taxon>Ooceraea</taxon>
    </lineage>
</organism>
<dbReference type="InterPro" id="IPR008936">
    <property type="entry name" value="Rho_GTPase_activation_prot"/>
</dbReference>
<dbReference type="Gene3D" id="1.10.506.10">
    <property type="entry name" value="GTPase Activation - p120gap, domain 1"/>
    <property type="match status" value="2"/>
</dbReference>
<evidence type="ECO:0000256" key="6">
    <source>
        <dbReference type="SAM" id="SignalP"/>
    </source>
</evidence>
<accession>A0A3L8DT75</accession>
<evidence type="ECO:0000256" key="3">
    <source>
        <dbReference type="ARBA" id="ARBA00022999"/>
    </source>
</evidence>
<dbReference type="SUPFAM" id="SSF56219">
    <property type="entry name" value="DNase I-like"/>
    <property type="match status" value="1"/>
</dbReference>
<dbReference type="InterPro" id="IPR035652">
    <property type="entry name" value="RasGAP_SH3"/>
</dbReference>
<name>A0A3L8DT75_OOCBI</name>
<evidence type="ECO:0000256" key="2">
    <source>
        <dbReference type="ARBA" id="ARBA00022468"/>
    </source>
</evidence>
<dbReference type="PROSITE" id="PS50018">
    <property type="entry name" value="RAS_GTPASE_ACTIV_2"/>
    <property type="match status" value="1"/>
</dbReference>
<dbReference type="GO" id="GO:0003676">
    <property type="term" value="F:nucleic acid binding"/>
    <property type="evidence" value="ECO:0007669"/>
    <property type="project" value="InterPro"/>
</dbReference>
<dbReference type="InterPro" id="IPR005135">
    <property type="entry name" value="Endo/exonuclease/phosphatase"/>
</dbReference>
<dbReference type="InterPro" id="IPR001936">
    <property type="entry name" value="RasGAP_dom"/>
</dbReference>
<dbReference type="InterPro" id="IPR001452">
    <property type="entry name" value="SH3_domain"/>
</dbReference>
<feature type="domain" description="PH" evidence="9">
    <location>
        <begin position="826"/>
        <end position="931"/>
    </location>
</feature>
<evidence type="ECO:0000259" key="8">
    <source>
        <dbReference type="PROSITE" id="PS50002"/>
    </source>
</evidence>
<feature type="signal peptide" evidence="6">
    <location>
        <begin position="1"/>
        <end position="32"/>
    </location>
</feature>
<dbReference type="InterPro" id="IPR039360">
    <property type="entry name" value="Ras_GTPase"/>
</dbReference>
<proteinExistence type="predicted"/>
<dbReference type="InterPro" id="IPR011993">
    <property type="entry name" value="PH-like_dom_sf"/>
</dbReference>
<evidence type="ECO:0000256" key="1">
    <source>
        <dbReference type="ARBA" id="ARBA00022443"/>
    </source>
</evidence>
<dbReference type="Pfam" id="PF14529">
    <property type="entry name" value="Exo_endo_phos_2"/>
    <property type="match status" value="1"/>
</dbReference>
<evidence type="ECO:0000259" key="10">
    <source>
        <dbReference type="PROSITE" id="PS50004"/>
    </source>
</evidence>
<comment type="caution">
    <text evidence="12">The sequence shown here is derived from an EMBL/GenBank/DDBJ whole genome shotgun (WGS) entry which is preliminary data.</text>
</comment>
<reference evidence="12" key="1">
    <citation type="journal article" date="2018" name="Genome Res.">
        <title>The genomic architecture and molecular evolution of ant odorant receptors.</title>
        <authorList>
            <person name="McKenzie S.K."/>
            <person name="Kronauer D.J.C."/>
        </authorList>
    </citation>
    <scope>NUCLEOTIDE SEQUENCE [LARGE SCALE GENOMIC DNA]</scope>
    <source>
        <strain evidence="12">Clonal line C1</strain>
    </source>
</reference>
<dbReference type="Pfam" id="PF00169">
    <property type="entry name" value="PH"/>
    <property type="match status" value="1"/>
</dbReference>
<dbReference type="GO" id="GO:0009653">
    <property type="term" value="P:anatomical structure morphogenesis"/>
    <property type="evidence" value="ECO:0007669"/>
    <property type="project" value="UniProtKB-ARBA"/>
</dbReference>
<dbReference type="Pfam" id="PF00017">
    <property type="entry name" value="SH2"/>
    <property type="match status" value="1"/>
</dbReference>
<dbReference type="PROSITE" id="PS00509">
    <property type="entry name" value="RAS_GTPASE_ACTIV_1"/>
    <property type="match status" value="1"/>
</dbReference>
<feature type="domain" description="Ras-GAP" evidence="11">
    <location>
        <begin position="1099"/>
        <end position="1293"/>
    </location>
</feature>
<dbReference type="PANTHER" id="PTHR10194">
    <property type="entry name" value="RAS GTPASE-ACTIVATING PROTEINS"/>
    <property type="match status" value="1"/>
</dbReference>
<evidence type="ECO:0000256" key="5">
    <source>
        <dbReference type="PROSITE-ProRule" id="PRU00192"/>
    </source>
</evidence>
<dbReference type="Pfam" id="PF00616">
    <property type="entry name" value="RasGAP"/>
    <property type="match status" value="2"/>
</dbReference>
<dbReference type="InterPro" id="IPR036691">
    <property type="entry name" value="Endo/exonu/phosph_ase_sf"/>
</dbReference>
<feature type="domain" description="C2" evidence="10">
    <location>
        <begin position="930"/>
        <end position="1043"/>
    </location>
</feature>
<dbReference type="Pfam" id="PF00168">
    <property type="entry name" value="C2"/>
    <property type="match status" value="1"/>
</dbReference>
<dbReference type="InterPro" id="IPR036028">
    <property type="entry name" value="SH3-like_dom_sf"/>
</dbReference>
<dbReference type="InterPro" id="IPR000980">
    <property type="entry name" value="SH2"/>
</dbReference>
<dbReference type="Gene3D" id="2.30.30.40">
    <property type="entry name" value="SH3 Domains"/>
    <property type="match status" value="1"/>
</dbReference>
<dbReference type="SMART" id="SM00323">
    <property type="entry name" value="RasGAP"/>
    <property type="match status" value="1"/>
</dbReference>
<dbReference type="FunFam" id="2.30.29.30:FF:000402">
    <property type="entry name" value="Uncharacterized protein, isoform B"/>
    <property type="match status" value="1"/>
</dbReference>
<dbReference type="Gene3D" id="3.60.10.10">
    <property type="entry name" value="Endonuclease/exonuclease/phosphatase"/>
    <property type="match status" value="1"/>
</dbReference>
<keyword evidence="1 5" id="KW-0728">SH3 domain</keyword>
<dbReference type="SUPFAM" id="SSF48350">
    <property type="entry name" value="GTPase activation domain, GAP"/>
    <property type="match status" value="1"/>
</dbReference>
<evidence type="ECO:0000259" key="11">
    <source>
        <dbReference type="PROSITE" id="PS50018"/>
    </source>
</evidence>
<dbReference type="PROSITE" id="PS50002">
    <property type="entry name" value="SH3"/>
    <property type="match status" value="1"/>
</dbReference>
<dbReference type="SMART" id="SM00239">
    <property type="entry name" value="C2"/>
    <property type="match status" value="1"/>
</dbReference>
<dbReference type="PROSITE" id="PS50001">
    <property type="entry name" value="SH2"/>
    <property type="match status" value="1"/>
</dbReference>
<dbReference type="SUPFAM" id="SSF55550">
    <property type="entry name" value="SH2 domain"/>
    <property type="match status" value="1"/>
</dbReference>
<dbReference type="PROSITE" id="PS50003">
    <property type="entry name" value="PH_DOMAIN"/>
    <property type="match status" value="1"/>
</dbReference>
<dbReference type="GO" id="GO:0005096">
    <property type="term" value="F:GTPase activator activity"/>
    <property type="evidence" value="ECO:0007669"/>
    <property type="project" value="UniProtKB-KW"/>
</dbReference>
<evidence type="ECO:0000259" key="9">
    <source>
        <dbReference type="PROSITE" id="PS50003"/>
    </source>
</evidence>
<evidence type="ECO:0008006" key="13">
    <source>
        <dbReference type="Google" id="ProtNLM"/>
    </source>
</evidence>
<dbReference type="CDD" id="cd11788">
    <property type="entry name" value="SH3_RasGAP"/>
    <property type="match status" value="1"/>
</dbReference>
<dbReference type="SMART" id="SM00326">
    <property type="entry name" value="SH3"/>
    <property type="match status" value="1"/>
</dbReference>
<dbReference type="InterPro" id="IPR035892">
    <property type="entry name" value="C2_domain_sf"/>
</dbReference>
<dbReference type="Proteomes" id="UP000279307">
    <property type="component" value="Chromosome 4"/>
</dbReference>
<dbReference type="SMART" id="SM00233">
    <property type="entry name" value="PH"/>
    <property type="match status" value="1"/>
</dbReference>
<keyword evidence="6" id="KW-0732">Signal</keyword>
<feature type="domain" description="SH2" evidence="7">
    <location>
        <begin position="700"/>
        <end position="788"/>
    </location>
</feature>
<protein>
    <recommendedName>
        <fullName evidence="13">Ras GTPase-activating protein</fullName>
    </recommendedName>
</protein>
<evidence type="ECO:0000259" key="7">
    <source>
        <dbReference type="PROSITE" id="PS50001"/>
    </source>
</evidence>
<gene>
    <name evidence="12" type="ORF">DMN91_003833</name>
</gene>
<dbReference type="SMART" id="SM00252">
    <property type="entry name" value="SH2"/>
    <property type="match status" value="1"/>
</dbReference>
<dbReference type="InterPro" id="IPR012337">
    <property type="entry name" value="RNaseH-like_sf"/>
</dbReference>
<reference evidence="12" key="2">
    <citation type="submission" date="2018-07" db="EMBL/GenBank/DDBJ databases">
        <authorList>
            <person name="Mckenzie S.K."/>
            <person name="Kronauer D.J.C."/>
        </authorList>
    </citation>
    <scope>NUCLEOTIDE SEQUENCE</scope>
    <source>
        <strain evidence="12">Clonal line C1</strain>
    </source>
</reference>
<dbReference type="Pfam" id="PF00018">
    <property type="entry name" value="SH3_1"/>
    <property type="match status" value="1"/>
</dbReference>
<dbReference type="GO" id="GO:0048468">
    <property type="term" value="P:cell development"/>
    <property type="evidence" value="ECO:0007669"/>
    <property type="project" value="UniProtKB-ARBA"/>
</dbReference>
<dbReference type="Gene3D" id="3.30.420.10">
    <property type="entry name" value="Ribonuclease H-like superfamily/Ribonuclease H"/>
    <property type="match status" value="1"/>
</dbReference>
<dbReference type="InterPro" id="IPR023152">
    <property type="entry name" value="RasGAP_CS"/>
</dbReference>
<feature type="chain" id="PRO_5018306343" description="Ras GTPase-activating protein" evidence="6">
    <location>
        <begin position="33"/>
        <end position="1397"/>
    </location>
</feature>
<dbReference type="Gene3D" id="2.30.29.30">
    <property type="entry name" value="Pleckstrin-homology domain (PH domain)/Phosphotyrosine-binding domain (PTB)"/>
    <property type="match status" value="1"/>
</dbReference>
<dbReference type="OrthoDB" id="1562946at2759"/>
<dbReference type="InterPro" id="IPR000008">
    <property type="entry name" value="C2_dom"/>
</dbReference>
<dbReference type="InterPro" id="IPR001849">
    <property type="entry name" value="PH_domain"/>
</dbReference>
<sequence length="1397" mass="158265">MVIFTRRPQPIEGRLLFRALLYLNLLSVAILTFHESTQQNAVQALLPPTYFTLMVDLRLLGQTGLPCRRSGRSDFMGDRIVQALDSFDLCLLNDGVPTRLGYAHESSSVLDLTMASTSVAACSHATTLSDNMGSDHFPIEVEIGCNAIPINRFVHKIHLSKQETRIFARKLERQRNMLPLESADDALSSYEVLVSLIRGEAMECASAVWKLIRSFQRADTSNSNVSTGRFSTSLRLEAISKLCPPYCALPDPMQLSEMEVEDGLSLTPVHSWLADPISKEELDIAIRSSRKSSSPELDQISHAILTALPSEFRDCLLGLFNRFLKEGRCLVSVFRAIEKALASIFSFLRDRGLELSASKSQGIIFTRKRRFVLPKPAFSVNGQDIPMVSEVRFLGVVLDSRLDGSSQIRALISRGRRISHIIAFLAGTRWGAHPQCLLTLYRSLFRGSIEYGSGYRMSTPINVMLVKAKEMPLYLRFRLLIQKYLTKNASLKFNPVIDSFWDLQDSLIDSQSVLDILSSPALNHPNYIIATIKSKLEQAARLDLEIVFIWVPSHKGILGNETADRLAKEATGDGLRPYFKVPYTDLFAKIKDSHVLRFETYLQGKAALTDLLKRERLIYPTPPPEPVNDKKRIVAILPYTKMPDTDELSFQKGDIFFVHNDMGDGWLWVTAHRTGEQGLIFRELVEDLDDSIDPNTVFSWFHPNVTKSEAVDMLVKAGPGSFLVRPSDNSPGDYSLFFHINNQIQRFRIEKKGVRYLMGGRTFECLDAVINRYRKEQIVEGHTLVQAMVTEPDGSVRVNREVQHAEKIYATLRECREQSGAKKNKGIKMQGYLEKKSEKNKKWKALYFVLLVDGTDTHLYLYDNPKRTKPKGLIDLSCAYLYQVHESVFERPHCFQLVERALPCLATITYLAAPNPENALEWINVLKPLCVTQLTRAPKVPRLRELRSLHLHILDTHRLPYKLVPSPFIIVALNNVKVARTKVKTGLHPLWDEEFILEDVPPDVMSFSLTLYNKGKRSKDTEVAELTVELANLTNGEEMDEWYPLSGVTPIGEWGALRLRIRYRHDLAMPPEEYSPLQQLLLDPELHVVKALADVCHLDRVPLANSLLRIFRHEKKEADLLRSLNQAEVEKEDETPTLFRAASLTTTLMDLYMKSVCTSFLKAALRDTIVKLIESKQSCELNPTKMDSPEDACNNAEFLLQVLDEVTLSIFTSPDACPRTLRYICGCLQRAVVAKWPHERLVRTRVVSGFIFLRLLCPAILNPRSFNLIAEPPPPSAARSLVMVAKCLQNLANLVEFGGKEPYMEVVNPFILKNKERMVVFLDQLSNVAEKPESEGTDPRTKSVCDTARDLATLHHICVSHLKELQVLSKTQPTIKQLVTVTEMLSKHKQKYMEMIR</sequence>
<feature type="domain" description="SH3" evidence="8">
    <location>
        <begin position="628"/>
        <end position="690"/>
    </location>
</feature>
<dbReference type="SUPFAM" id="SSF50044">
    <property type="entry name" value="SH3-domain"/>
    <property type="match status" value="1"/>
</dbReference>
<dbReference type="SUPFAM" id="SSF50729">
    <property type="entry name" value="PH domain-like"/>
    <property type="match status" value="1"/>
</dbReference>
<evidence type="ECO:0000256" key="4">
    <source>
        <dbReference type="PROSITE-ProRule" id="PRU00191"/>
    </source>
</evidence>
<dbReference type="Gene3D" id="3.30.505.10">
    <property type="entry name" value="SH2 domain"/>
    <property type="match status" value="1"/>
</dbReference>
<dbReference type="EMBL" id="QOIP01000004">
    <property type="protein sequence ID" value="RLU23627.1"/>
    <property type="molecule type" value="Genomic_DNA"/>
</dbReference>
<dbReference type="InterPro" id="IPR036397">
    <property type="entry name" value="RNaseH_sf"/>
</dbReference>
<keyword evidence="2" id="KW-0343">GTPase activation</keyword>
<dbReference type="GO" id="GO:0003824">
    <property type="term" value="F:catalytic activity"/>
    <property type="evidence" value="ECO:0007669"/>
    <property type="project" value="InterPro"/>
</dbReference>
<evidence type="ECO:0000313" key="12">
    <source>
        <dbReference type="EMBL" id="RLU23627.1"/>
    </source>
</evidence>
<dbReference type="SUPFAM" id="SSF53098">
    <property type="entry name" value="Ribonuclease H-like"/>
    <property type="match status" value="1"/>
</dbReference>
<dbReference type="InterPro" id="IPR036860">
    <property type="entry name" value="SH2_dom_sf"/>
</dbReference>